<dbReference type="PIRSF" id="PIRSF018297">
    <property type="entry name" value="Doc"/>
    <property type="match status" value="1"/>
</dbReference>
<dbReference type="InterPro" id="IPR003812">
    <property type="entry name" value="Fido"/>
</dbReference>
<protein>
    <submittedName>
        <fullName evidence="2">Death-on-curing protein</fullName>
    </submittedName>
</protein>
<dbReference type="SUPFAM" id="SSF140931">
    <property type="entry name" value="Fic-like"/>
    <property type="match status" value="1"/>
</dbReference>
<feature type="domain" description="Fido" evidence="1">
    <location>
        <begin position="2"/>
        <end position="122"/>
    </location>
</feature>
<dbReference type="EMBL" id="BPUX01000023">
    <property type="protein sequence ID" value="GJH43118.1"/>
    <property type="molecule type" value="Genomic_DNA"/>
</dbReference>
<sequence>MITVELVLAIHQTILENEPGLKGVADIGRLDSALARIDNWMLYENTDNIFDIASLYAVAIAKAHAFPDGNKRTAMVTMLTYLDLQGIEIPPNHGLDDTMVDVASGKLNFLQLSQHLQQLIEK</sequence>
<dbReference type="RefSeq" id="WP_115173414.1">
    <property type="nucleotide sequence ID" value="NZ_BPUX01000023.1"/>
</dbReference>
<evidence type="ECO:0000313" key="2">
    <source>
        <dbReference type="EMBL" id="GJH43118.1"/>
    </source>
</evidence>
<evidence type="ECO:0000259" key="1">
    <source>
        <dbReference type="PROSITE" id="PS51459"/>
    </source>
</evidence>
<reference evidence="2" key="1">
    <citation type="submission" date="2024-05" db="EMBL/GenBank/DDBJ databases">
        <title>Determining zoonotic pasteurella genome.</title>
        <authorList>
            <person name="Maeda T."/>
            <person name="Takahashi T."/>
            <person name="Yoshida H."/>
        </authorList>
    </citation>
    <scope>NUCLEOTIDE SEQUENCE</scope>
    <source>
        <strain evidence="2">PA42</strain>
    </source>
</reference>
<organism evidence="2 3">
    <name type="scientific">Pasteurella canis</name>
    <dbReference type="NCBI Taxonomy" id="753"/>
    <lineage>
        <taxon>Bacteria</taxon>
        <taxon>Pseudomonadati</taxon>
        <taxon>Pseudomonadota</taxon>
        <taxon>Gammaproteobacteria</taxon>
        <taxon>Pasteurellales</taxon>
        <taxon>Pasteurellaceae</taxon>
        <taxon>Pasteurella</taxon>
    </lineage>
</organism>
<dbReference type="NCBIfam" id="TIGR01550">
    <property type="entry name" value="DOC_P1"/>
    <property type="match status" value="1"/>
</dbReference>
<evidence type="ECO:0000313" key="3">
    <source>
        <dbReference type="Proteomes" id="UP001052140"/>
    </source>
</evidence>
<dbReference type="InterPro" id="IPR006440">
    <property type="entry name" value="Doc"/>
</dbReference>
<dbReference type="Gene3D" id="1.20.120.1870">
    <property type="entry name" value="Fic/DOC protein, Fido domain"/>
    <property type="match status" value="1"/>
</dbReference>
<dbReference type="PANTHER" id="PTHR39426:SF1">
    <property type="entry name" value="HOMOLOGY TO DEATH-ON-CURING PROTEIN OF PHAGE P1"/>
    <property type="match status" value="1"/>
</dbReference>
<gene>
    <name evidence="2" type="ORF">PA42_12920</name>
</gene>
<name>A0ABQ4VJR7_9PAST</name>
<accession>A0ABQ4VJR7</accession>
<dbReference type="PROSITE" id="PS51459">
    <property type="entry name" value="FIDO"/>
    <property type="match status" value="1"/>
</dbReference>
<dbReference type="PANTHER" id="PTHR39426">
    <property type="entry name" value="HOMOLOGY TO DEATH-ON-CURING PROTEIN OF PHAGE P1"/>
    <property type="match status" value="1"/>
</dbReference>
<comment type="caution">
    <text evidence="2">The sequence shown here is derived from an EMBL/GenBank/DDBJ whole genome shotgun (WGS) entry which is preliminary data.</text>
</comment>
<dbReference type="Proteomes" id="UP001052140">
    <property type="component" value="Unassembled WGS sequence"/>
</dbReference>
<dbReference type="GeneID" id="69686489"/>
<dbReference type="Pfam" id="PF02661">
    <property type="entry name" value="Fic"/>
    <property type="match status" value="1"/>
</dbReference>
<dbReference type="InterPro" id="IPR053737">
    <property type="entry name" value="Type_II_TA_Toxin"/>
</dbReference>
<dbReference type="InterPro" id="IPR036597">
    <property type="entry name" value="Fido-like_dom_sf"/>
</dbReference>
<keyword evidence="3" id="KW-1185">Reference proteome</keyword>
<proteinExistence type="predicted"/>